<feature type="region of interest" description="Disordered" evidence="4">
    <location>
        <begin position="463"/>
        <end position="488"/>
    </location>
</feature>
<reference evidence="8" key="1">
    <citation type="journal article" date="2020" name="Stud. Mycol.">
        <title>101 Dothideomycetes genomes: a test case for predicting lifestyles and emergence of pathogens.</title>
        <authorList>
            <person name="Haridas S."/>
            <person name="Albert R."/>
            <person name="Binder M."/>
            <person name="Bloem J."/>
            <person name="Labutti K."/>
            <person name="Salamov A."/>
            <person name="Andreopoulos B."/>
            <person name="Baker S."/>
            <person name="Barry K."/>
            <person name="Bills G."/>
            <person name="Bluhm B."/>
            <person name="Cannon C."/>
            <person name="Castanera R."/>
            <person name="Culley D."/>
            <person name="Daum C."/>
            <person name="Ezra D."/>
            <person name="Gonzalez J."/>
            <person name="Henrissat B."/>
            <person name="Kuo A."/>
            <person name="Liang C."/>
            <person name="Lipzen A."/>
            <person name="Lutzoni F."/>
            <person name="Magnuson J."/>
            <person name="Mondo S."/>
            <person name="Nolan M."/>
            <person name="Ohm R."/>
            <person name="Pangilinan J."/>
            <person name="Park H.-J."/>
            <person name="Ramirez L."/>
            <person name="Alfaro M."/>
            <person name="Sun H."/>
            <person name="Tritt A."/>
            <person name="Yoshinaga Y."/>
            <person name="Zwiers L.-H."/>
            <person name="Turgeon B."/>
            <person name="Goodwin S."/>
            <person name="Spatafora J."/>
            <person name="Crous P."/>
            <person name="Grigoriev I."/>
        </authorList>
    </citation>
    <scope>NUCLEOTIDE SEQUENCE</scope>
    <source>
        <strain evidence="8">CBS 121410</strain>
    </source>
</reference>
<sequence>TPPRVSGNRVDTWLSSTPDPFIDGKEKETRKKSLRRSSSSTEESSLLSEERRADRDADRTSPKHGSRRRRRRRSHESEDEKSRQDGRPKSSGSSKDDERFITVEYDDSTIVSEASTPPLRRRGATKSTSSDSRPVRAKSPFPSTGKKLSTIASVETFDAKPLGAVKSRTLSGGSDQTVGPDDAPLQETEPQAQSKSAKPADAESISTAKGRGNSVRSVNRRRLASHADLISVLSMPKEEGKSIVSARSIRTNRSRLATATMDDLMNELASDETRYMRELRTLVDGVIPVLLSCVLSKSDSAVAAGLFSRSNKDDPHITKPIVDMGVALERLKSLHKRIPLNGPDALLSWGQSAQRVYADYVKAWRLGFQDVVVNLAPAADSATGKPATGPDGSSLDEGMPRNEEGYVVNGEGERVDVAFLLKRPLVRLKYLSKTFKGINILKPSDRAGDIATRYQELVNDARKRSNEERARLEDEAASNIDPTRARDPKSLAPVTGVVIDPFRCVHARDYFDMHLPHSSGQVVDCRVELLLRDDPPDRGDGGDLLLCEVDNTGRWLLFPPIQVGRVSARNGDLQGEIVVMIRGYKSDGEEWQELMTLRSADEEAGFEWVQMLGLTPIPPMLSRKQSFSKLPQPAPSSHDSSSLLSVGTASTPPMKSRTPSPREIEVPIGERANISSKKWASETPERMRGAASPDTSPSTPPSGERNRLRKKYTPGPLSPTYTENTDYIQTTPKNLSEAMGMTSGSGSPSGLRRSRAKRYSRDETRPPRSPRSPLSPRDSYFDRPPGTPDLSTSSMSDERGKDYSVWYPRSEAEDDRLSDEDTPKLARKRSERPQPHRRTSSVPMMDLPSLPKLRKSSQPETPKTEQRADSLPMPAPSTAPAKLQKKRPENLEVVEEPPPTPPHRSASPVQLNKLATPTLTPMQPGWKTHRRSSSPLKHEYQPSTCTESSGDSEDSSDQGSYSTESSDEGIEADEAPASLTSVDEAAQFPKRSPPASTYSGRTDTITPSQSASQMPYRTVPHINTTPIKTSASIFSWSDKGSWEALHPEECVIVITPGLIEAFQISQTASSDDRPLVALELTPLVPLRRGTALDISIRSPPTSNSSLKTSSANIMFRSRTPDDCENLYARINYARINNPTYLALQQARGTHVDNSWAAAMDRRNAERTGPNNAAGSASAGSSWWNFGTGLHRRSSYRAKSTRALSTSAGTISSVGTMQSAFSALKRFSGRGVFHSGDNRGSMESSTYGSRSRSSDSLNGEPETSTGAGADGLPMPMPIGITNSKIRLYVRETASKWRDLGSARLSIMRPSRPSSPNDPNGGGFGLDTGNGVFVRHGQGGPGTLRQGEEKRIVVVGKTSTRLLDVTLNESCFERVARTGIAVSVWVDGVGTDGVLGGVGARGGVSGVGVRVYMIQMKTERECAYCFSLLGKLRY</sequence>
<feature type="compositionally biased region" description="Basic and acidic residues" evidence="4">
    <location>
        <begin position="463"/>
        <end position="474"/>
    </location>
</feature>
<feature type="region of interest" description="Disordered" evidence="4">
    <location>
        <begin position="623"/>
        <end position="1017"/>
    </location>
</feature>
<dbReference type="InterPro" id="IPR056223">
    <property type="entry name" value="PH_24"/>
</dbReference>
<dbReference type="Proteomes" id="UP000799776">
    <property type="component" value="Unassembled WGS sequence"/>
</dbReference>
<feature type="compositionally biased region" description="Polar residues" evidence="4">
    <location>
        <begin position="647"/>
        <end position="659"/>
    </location>
</feature>
<keyword evidence="3" id="KW-0539">Nucleus</keyword>
<evidence type="ECO:0000313" key="9">
    <source>
        <dbReference type="Proteomes" id="UP000799776"/>
    </source>
</evidence>
<feature type="compositionally biased region" description="Basic and acidic residues" evidence="4">
    <location>
        <begin position="22"/>
        <end position="31"/>
    </location>
</feature>
<dbReference type="PANTHER" id="PTHR23196">
    <property type="entry name" value="PAX TRANSCRIPTION ACTIVATION DOMAIN INTERACTING PROTEIN"/>
    <property type="match status" value="1"/>
</dbReference>
<feature type="compositionally biased region" description="Basic and acidic residues" evidence="4">
    <location>
        <begin position="679"/>
        <end position="688"/>
    </location>
</feature>
<dbReference type="Pfam" id="PF24340">
    <property type="entry name" value="DH_2"/>
    <property type="match status" value="1"/>
</dbReference>
<protein>
    <recommendedName>
        <fullName evidence="10">DH domain-containing protein</fullName>
    </recommendedName>
</protein>
<keyword evidence="2" id="KW-0227">DNA damage</keyword>
<feature type="domain" description="DBL homology" evidence="5">
    <location>
        <begin position="257"/>
        <end position="465"/>
    </location>
</feature>
<feature type="domain" description="PH" evidence="7">
    <location>
        <begin position="1023"/>
        <end position="1148"/>
    </location>
</feature>
<feature type="domain" description="PH" evidence="6">
    <location>
        <begin position="479"/>
        <end position="619"/>
    </location>
</feature>
<evidence type="ECO:0000256" key="1">
    <source>
        <dbReference type="ARBA" id="ARBA00004123"/>
    </source>
</evidence>
<feature type="compositionally biased region" description="Acidic residues" evidence="4">
    <location>
        <begin position="965"/>
        <end position="974"/>
    </location>
</feature>
<dbReference type="PANTHER" id="PTHR23196:SF1">
    <property type="entry name" value="PAX-INTERACTING PROTEIN 1"/>
    <property type="match status" value="1"/>
</dbReference>
<feature type="compositionally biased region" description="Polar residues" evidence="4">
    <location>
        <begin position="719"/>
        <end position="734"/>
    </location>
</feature>
<accession>A0A9P4LWY5</accession>
<evidence type="ECO:0008006" key="10">
    <source>
        <dbReference type="Google" id="ProtNLM"/>
    </source>
</evidence>
<evidence type="ECO:0000259" key="7">
    <source>
        <dbReference type="Pfam" id="PF24345"/>
    </source>
</evidence>
<evidence type="ECO:0000313" key="8">
    <source>
        <dbReference type="EMBL" id="KAF2087059.1"/>
    </source>
</evidence>
<evidence type="ECO:0000256" key="2">
    <source>
        <dbReference type="ARBA" id="ARBA00022763"/>
    </source>
</evidence>
<comment type="subcellular location">
    <subcellularLocation>
        <location evidence="1">Nucleus</location>
    </subcellularLocation>
</comment>
<feature type="compositionally biased region" description="Polar residues" evidence="4">
    <location>
        <begin position="168"/>
        <end position="177"/>
    </location>
</feature>
<feature type="region of interest" description="Disordered" evidence="4">
    <location>
        <begin position="1305"/>
        <end position="1327"/>
    </location>
</feature>
<dbReference type="OrthoDB" id="5408934at2759"/>
<evidence type="ECO:0000256" key="3">
    <source>
        <dbReference type="ARBA" id="ARBA00023242"/>
    </source>
</evidence>
<dbReference type="EMBL" id="ML978721">
    <property type="protein sequence ID" value="KAF2087059.1"/>
    <property type="molecule type" value="Genomic_DNA"/>
</dbReference>
<organism evidence="8 9">
    <name type="scientific">Saccharata proteae CBS 121410</name>
    <dbReference type="NCBI Taxonomy" id="1314787"/>
    <lineage>
        <taxon>Eukaryota</taxon>
        <taxon>Fungi</taxon>
        <taxon>Dikarya</taxon>
        <taxon>Ascomycota</taxon>
        <taxon>Pezizomycotina</taxon>
        <taxon>Dothideomycetes</taxon>
        <taxon>Dothideomycetes incertae sedis</taxon>
        <taxon>Botryosphaeriales</taxon>
        <taxon>Saccharataceae</taxon>
        <taxon>Saccharata</taxon>
    </lineage>
</organism>
<feature type="compositionally biased region" description="Basic and acidic residues" evidence="4">
    <location>
        <begin position="48"/>
        <end position="61"/>
    </location>
</feature>
<feature type="compositionally biased region" description="Polar residues" evidence="4">
    <location>
        <begin position="994"/>
        <end position="1017"/>
    </location>
</feature>
<gene>
    <name evidence="8" type="ORF">K490DRAFT_42915</name>
</gene>
<feature type="compositionally biased region" description="Low complexity" evidence="4">
    <location>
        <begin position="36"/>
        <end position="47"/>
    </location>
</feature>
<feature type="compositionally biased region" description="Low complexity" evidence="4">
    <location>
        <begin position="1240"/>
        <end position="1255"/>
    </location>
</feature>
<dbReference type="InterPro" id="IPR056222">
    <property type="entry name" value="PH_23"/>
</dbReference>
<feature type="compositionally biased region" description="Low complexity" evidence="4">
    <location>
        <begin position="739"/>
        <end position="751"/>
    </location>
</feature>
<feature type="region of interest" description="Disordered" evidence="4">
    <location>
        <begin position="380"/>
        <end position="404"/>
    </location>
</feature>
<dbReference type="GO" id="GO:0005634">
    <property type="term" value="C:nucleus"/>
    <property type="evidence" value="ECO:0007669"/>
    <property type="project" value="UniProtKB-SubCell"/>
</dbReference>
<name>A0A9P4LWY5_9PEZI</name>
<feature type="compositionally biased region" description="Polar residues" evidence="4">
    <location>
        <begin position="907"/>
        <end position="921"/>
    </location>
</feature>
<evidence type="ECO:0000256" key="4">
    <source>
        <dbReference type="SAM" id="MobiDB-lite"/>
    </source>
</evidence>
<dbReference type="InterPro" id="IPR051579">
    <property type="entry name" value="DDR_Transcriptional_Reg"/>
</dbReference>
<dbReference type="GO" id="GO:0006974">
    <property type="term" value="P:DNA damage response"/>
    <property type="evidence" value="ECO:0007669"/>
    <property type="project" value="UniProtKB-KW"/>
</dbReference>
<feature type="region of interest" description="Disordered" evidence="4">
    <location>
        <begin position="1"/>
        <end position="146"/>
    </location>
</feature>
<evidence type="ECO:0000259" key="5">
    <source>
        <dbReference type="Pfam" id="PF24340"/>
    </source>
</evidence>
<dbReference type="Pfam" id="PF24345">
    <property type="entry name" value="PH_24"/>
    <property type="match status" value="1"/>
</dbReference>
<feature type="compositionally biased region" description="Basic residues" evidence="4">
    <location>
        <begin position="62"/>
        <end position="74"/>
    </location>
</feature>
<dbReference type="InterPro" id="IPR056416">
    <property type="entry name" value="DH_2_fung"/>
</dbReference>
<feature type="region of interest" description="Disordered" evidence="4">
    <location>
        <begin position="165"/>
        <end position="220"/>
    </location>
</feature>
<dbReference type="Pfam" id="PF24344">
    <property type="entry name" value="PH_23"/>
    <property type="match status" value="1"/>
</dbReference>
<feature type="non-terminal residue" evidence="8">
    <location>
        <position position="1"/>
    </location>
</feature>
<evidence type="ECO:0000259" key="6">
    <source>
        <dbReference type="Pfam" id="PF24344"/>
    </source>
</evidence>
<proteinExistence type="predicted"/>
<feature type="compositionally biased region" description="Low complexity" evidence="4">
    <location>
        <begin position="636"/>
        <end position="645"/>
    </location>
</feature>
<feature type="compositionally biased region" description="Basic residues" evidence="4">
    <location>
        <begin position="825"/>
        <end position="839"/>
    </location>
</feature>
<dbReference type="GO" id="GO:0035861">
    <property type="term" value="C:site of double-strand break"/>
    <property type="evidence" value="ECO:0007669"/>
    <property type="project" value="TreeGrafter"/>
</dbReference>
<keyword evidence="9" id="KW-1185">Reference proteome</keyword>
<comment type="caution">
    <text evidence="8">The sequence shown here is derived from an EMBL/GenBank/DDBJ whole genome shotgun (WGS) entry which is preliminary data.</text>
</comment>
<feature type="region of interest" description="Disordered" evidence="4">
    <location>
        <begin position="1231"/>
        <end position="1274"/>
    </location>
</feature>
<feature type="compositionally biased region" description="Basic and acidic residues" evidence="4">
    <location>
        <begin position="75"/>
        <end position="101"/>
    </location>
</feature>